<reference evidence="15 18" key="2">
    <citation type="submission" date="2018-05" db="EMBL/GenBank/DDBJ databases">
        <title>Genomic Encyclopedia of Type Strains, Phase IV (KMG-IV): sequencing the most valuable type-strain genomes for metagenomic binning, comparative biology and taxonomic classification.</title>
        <authorList>
            <person name="Goeker M."/>
        </authorList>
    </citation>
    <scope>NUCLEOTIDE SEQUENCE [LARGE SCALE GENOMIC DNA]</scope>
    <source>
        <strain evidence="15 18">DSM 28816</strain>
    </source>
</reference>
<comment type="caution">
    <text evidence="16">The sequence shown here is derived from an EMBL/GenBank/DDBJ whole genome shotgun (WGS) entry which is preliminary data.</text>
</comment>
<dbReference type="InterPro" id="IPR002146">
    <property type="entry name" value="ATP_synth_b/b'su_bac/chlpt"/>
</dbReference>
<dbReference type="CDD" id="cd06503">
    <property type="entry name" value="ATP-synt_Fo_b"/>
    <property type="match status" value="1"/>
</dbReference>
<comment type="subcellular location">
    <subcellularLocation>
        <location evidence="13">Cell membrane</location>
        <topology evidence="13">Single-pass membrane protein</topology>
    </subcellularLocation>
    <subcellularLocation>
        <location evidence="12">Endomembrane system</location>
        <topology evidence="12">Single-pass membrane protein</topology>
    </subcellularLocation>
</comment>
<comment type="subunit">
    <text evidence="13">F-type ATPases have 2 components, F(1) - the catalytic core - and F(0) - the membrane proton channel. F(1) has five subunits: alpha(3), beta(3), gamma(1), delta(1), epsilon(1). F(0) has three main subunits: a(1), b(2) and c(10-14). The alpha and beta chains form an alternating ring which encloses part of the gamma chain. F(1) is attached to F(0) by a central stalk formed by the gamma and epsilon chains, while a peripheral stalk is formed by the delta and b chains.</text>
</comment>
<gene>
    <name evidence="13 16" type="primary">atpF</name>
    <name evidence="15" type="ORF">C8E03_103342</name>
    <name evidence="16" type="ORF">CG710_021020</name>
</gene>
<dbReference type="OrthoDB" id="1766706at2"/>
<dbReference type="EMBL" id="NOKA02000117">
    <property type="protein sequence ID" value="RDY27152.1"/>
    <property type="molecule type" value="Genomic_DNA"/>
</dbReference>
<dbReference type="SUPFAM" id="SSF81573">
    <property type="entry name" value="F1F0 ATP synthase subunit B, membrane domain"/>
    <property type="match status" value="1"/>
</dbReference>
<evidence type="ECO:0000256" key="13">
    <source>
        <dbReference type="HAMAP-Rule" id="MF_01398"/>
    </source>
</evidence>
<dbReference type="GO" id="GO:0005886">
    <property type="term" value="C:plasma membrane"/>
    <property type="evidence" value="ECO:0007669"/>
    <property type="project" value="UniProtKB-SubCell"/>
</dbReference>
<evidence type="ECO:0000256" key="3">
    <source>
        <dbReference type="ARBA" id="ARBA00022475"/>
    </source>
</evidence>
<dbReference type="RefSeq" id="WP_094377393.1">
    <property type="nucleotide sequence ID" value="NZ_NOKA02000117.1"/>
</dbReference>
<evidence type="ECO:0000256" key="7">
    <source>
        <dbReference type="ARBA" id="ARBA00022989"/>
    </source>
</evidence>
<keyword evidence="8 13" id="KW-0406">Ion transport</keyword>
<reference evidence="16 17" key="1">
    <citation type="journal article" date="2017" name="Genome Announc.">
        <title>Draft Genome Sequence of a Sporulating and Motile Strain of Lachnotalea glycerini Isolated from Water in Quebec City, Canada.</title>
        <authorList>
            <person name="Maheux A.F."/>
            <person name="Boudreau D.K."/>
            <person name="Berube E."/>
            <person name="Boissinot M."/>
            <person name="Raymond F."/>
            <person name="Brodeur S."/>
            <person name="Corbeil J."/>
            <person name="Isabel S."/>
            <person name="Omar R.F."/>
            <person name="Bergeron M.G."/>
        </authorList>
    </citation>
    <scope>NUCLEOTIDE SEQUENCE [LARGE SCALE GENOMIC DNA]</scope>
    <source>
        <strain evidence="16 17">CCRI-19302</strain>
    </source>
</reference>
<evidence type="ECO:0000313" key="16">
    <source>
        <dbReference type="EMBL" id="RDY27152.1"/>
    </source>
</evidence>
<evidence type="ECO:0000256" key="4">
    <source>
        <dbReference type="ARBA" id="ARBA00022547"/>
    </source>
</evidence>
<evidence type="ECO:0000256" key="8">
    <source>
        <dbReference type="ARBA" id="ARBA00023065"/>
    </source>
</evidence>
<keyword evidence="7 13" id="KW-1133">Transmembrane helix</keyword>
<dbReference type="GO" id="GO:0045259">
    <property type="term" value="C:proton-transporting ATP synthase complex"/>
    <property type="evidence" value="ECO:0007669"/>
    <property type="project" value="UniProtKB-KW"/>
</dbReference>
<evidence type="ECO:0000313" key="18">
    <source>
        <dbReference type="Proteomes" id="UP000247523"/>
    </source>
</evidence>
<evidence type="ECO:0000313" key="15">
    <source>
        <dbReference type="EMBL" id="PXV91773.1"/>
    </source>
</evidence>
<comment type="function">
    <text evidence="11 13">F(1)F(0) ATP synthase produces ATP from ADP in the presence of a proton or sodium gradient. F-type ATPases consist of two structural domains, F(1) containing the extramembraneous catalytic core and F(0) containing the membrane proton channel, linked together by a central stalk and a peripheral stalk. During catalysis, ATP synthesis in the catalytic domain of F(1) is coupled via a rotary mechanism of the central stalk subunits to proton translocation.</text>
</comment>
<name>A0A255IFY7_9FIRM</name>
<dbReference type="Proteomes" id="UP000247523">
    <property type="component" value="Unassembled WGS sequence"/>
</dbReference>
<keyword evidence="2 13" id="KW-0813">Transport</keyword>
<evidence type="ECO:0000256" key="6">
    <source>
        <dbReference type="ARBA" id="ARBA00022781"/>
    </source>
</evidence>
<dbReference type="GO" id="GO:0012505">
    <property type="term" value="C:endomembrane system"/>
    <property type="evidence" value="ECO:0007669"/>
    <property type="project" value="UniProtKB-SubCell"/>
</dbReference>
<feature type="transmembrane region" description="Helical" evidence="13">
    <location>
        <begin position="12"/>
        <end position="34"/>
    </location>
</feature>
<evidence type="ECO:0000256" key="1">
    <source>
        <dbReference type="ARBA" id="ARBA00005513"/>
    </source>
</evidence>
<evidence type="ECO:0000256" key="12">
    <source>
        <dbReference type="ARBA" id="ARBA00037847"/>
    </source>
</evidence>
<keyword evidence="16" id="KW-0378">Hydrolase</keyword>
<dbReference type="InterPro" id="IPR050059">
    <property type="entry name" value="ATP_synthase_B_chain"/>
</dbReference>
<keyword evidence="10 13" id="KW-0066">ATP synthesis</keyword>
<dbReference type="NCBIfam" id="TIGR01144">
    <property type="entry name" value="ATP_synt_b"/>
    <property type="match status" value="1"/>
</dbReference>
<evidence type="ECO:0000313" key="17">
    <source>
        <dbReference type="Proteomes" id="UP000216411"/>
    </source>
</evidence>
<dbReference type="GO" id="GO:0016787">
    <property type="term" value="F:hydrolase activity"/>
    <property type="evidence" value="ECO:0007669"/>
    <property type="project" value="UniProtKB-KW"/>
</dbReference>
<evidence type="ECO:0000256" key="9">
    <source>
        <dbReference type="ARBA" id="ARBA00023136"/>
    </source>
</evidence>
<sequence length="171" mass="19572">MERLFNLDPQLLADVAVLGVNIFILFIFLSYMLFNPVRKLLQERKNKVRNDQDIAAKEKEDAIALKEMYDAKLKDINKEAETILSDARKQALRNEAKIIDEAKLEAGKIIERANNEVELEKKRVVDEMKKEMIVIASLMASKVVANAIDVKVHDTLIDETIKEMGDNTWLS</sequence>
<dbReference type="InterPro" id="IPR028987">
    <property type="entry name" value="ATP_synth_B-like_membr_sf"/>
</dbReference>
<dbReference type="AlphaFoldDB" id="A0A255IFY7"/>
<reference evidence="16" key="3">
    <citation type="submission" date="2018-07" db="EMBL/GenBank/DDBJ databases">
        <authorList>
            <person name="Quirk P.G."/>
            <person name="Krulwich T.A."/>
        </authorList>
    </citation>
    <scope>NUCLEOTIDE SEQUENCE</scope>
    <source>
        <strain evidence="16">CCRI-19302</strain>
    </source>
</reference>
<dbReference type="GO" id="GO:0046961">
    <property type="term" value="F:proton-transporting ATPase activity, rotational mechanism"/>
    <property type="evidence" value="ECO:0007669"/>
    <property type="project" value="TreeGrafter"/>
</dbReference>
<evidence type="ECO:0000256" key="5">
    <source>
        <dbReference type="ARBA" id="ARBA00022692"/>
    </source>
</evidence>
<keyword evidence="9 13" id="KW-0472">Membrane</keyword>
<comment type="function">
    <text evidence="13">Component of the F(0) channel, it forms part of the peripheral stalk, linking F(1) to F(0).</text>
</comment>
<keyword evidence="3 13" id="KW-1003">Cell membrane</keyword>
<dbReference type="HAMAP" id="MF_01398">
    <property type="entry name" value="ATP_synth_b_bprime"/>
    <property type="match status" value="1"/>
</dbReference>
<organism evidence="16 17">
    <name type="scientific">Lachnotalea glycerini</name>
    <dbReference type="NCBI Taxonomy" id="1763509"/>
    <lineage>
        <taxon>Bacteria</taxon>
        <taxon>Bacillati</taxon>
        <taxon>Bacillota</taxon>
        <taxon>Clostridia</taxon>
        <taxon>Lachnospirales</taxon>
        <taxon>Lachnospiraceae</taxon>
        <taxon>Lachnotalea</taxon>
    </lineage>
</organism>
<dbReference type="PANTHER" id="PTHR33445:SF1">
    <property type="entry name" value="ATP SYNTHASE SUBUNIT B"/>
    <property type="match status" value="1"/>
</dbReference>
<accession>A0A255IFY7</accession>
<dbReference type="Pfam" id="PF00430">
    <property type="entry name" value="ATP-synt_B"/>
    <property type="match status" value="1"/>
</dbReference>
<evidence type="ECO:0000256" key="11">
    <source>
        <dbReference type="ARBA" id="ARBA00025198"/>
    </source>
</evidence>
<keyword evidence="6 13" id="KW-0375">Hydrogen ion transport</keyword>
<evidence type="ECO:0000256" key="10">
    <source>
        <dbReference type="ARBA" id="ARBA00023310"/>
    </source>
</evidence>
<proteinExistence type="inferred from homology"/>
<protein>
    <recommendedName>
        <fullName evidence="13">ATP synthase subunit b</fullName>
    </recommendedName>
    <alternativeName>
        <fullName evidence="13">ATP synthase F(0) sector subunit b</fullName>
    </alternativeName>
    <alternativeName>
        <fullName evidence="13">ATPase subunit I</fullName>
    </alternativeName>
    <alternativeName>
        <fullName evidence="13">F-type ATPase subunit b</fullName>
        <shortName evidence="13">F-ATPase subunit b</shortName>
    </alternativeName>
</protein>
<keyword evidence="4 13" id="KW-0138">CF(0)</keyword>
<evidence type="ECO:0000256" key="14">
    <source>
        <dbReference type="RuleBase" id="RU003848"/>
    </source>
</evidence>
<dbReference type="EMBL" id="QICS01000003">
    <property type="protein sequence ID" value="PXV91773.1"/>
    <property type="molecule type" value="Genomic_DNA"/>
</dbReference>
<dbReference type="PANTHER" id="PTHR33445">
    <property type="entry name" value="ATP SYNTHASE SUBUNIT B', CHLOROPLASTIC"/>
    <property type="match status" value="1"/>
</dbReference>
<dbReference type="Proteomes" id="UP000216411">
    <property type="component" value="Unassembled WGS sequence"/>
</dbReference>
<keyword evidence="17" id="KW-1185">Reference proteome</keyword>
<evidence type="ECO:0000256" key="2">
    <source>
        <dbReference type="ARBA" id="ARBA00022448"/>
    </source>
</evidence>
<keyword evidence="5 13" id="KW-0812">Transmembrane</keyword>
<dbReference type="InterPro" id="IPR005864">
    <property type="entry name" value="ATP_synth_F0_bsu_bac"/>
</dbReference>
<comment type="similarity">
    <text evidence="1 13 14">Belongs to the ATPase B chain family.</text>
</comment>
<dbReference type="GO" id="GO:0046933">
    <property type="term" value="F:proton-transporting ATP synthase activity, rotational mechanism"/>
    <property type="evidence" value="ECO:0007669"/>
    <property type="project" value="UniProtKB-UniRule"/>
</dbReference>